<dbReference type="OrthoDB" id="646178at2759"/>
<dbReference type="Gene3D" id="1.10.10.10">
    <property type="entry name" value="Winged helix-like DNA-binding domain superfamily/Winged helix DNA-binding domain"/>
    <property type="match status" value="1"/>
</dbReference>
<feature type="domain" description="Disease resistance R13L4/SHOC-2-like LRR" evidence="7">
    <location>
        <begin position="544"/>
        <end position="825"/>
    </location>
</feature>
<name>A0A443Q1W2_9MAGN</name>
<keyword evidence="3" id="KW-0611">Plant defense</keyword>
<dbReference type="InterPro" id="IPR032675">
    <property type="entry name" value="LRR_dom_sf"/>
</dbReference>
<comment type="caution">
    <text evidence="8">The sequence shown here is derived from an EMBL/GenBank/DDBJ whole genome shotgun (WGS) entry which is preliminary data.</text>
</comment>
<evidence type="ECO:0000259" key="4">
    <source>
        <dbReference type="Pfam" id="PF00931"/>
    </source>
</evidence>
<evidence type="ECO:0000313" key="9">
    <source>
        <dbReference type="Proteomes" id="UP000283530"/>
    </source>
</evidence>
<dbReference type="PANTHER" id="PTHR23155">
    <property type="entry name" value="DISEASE RESISTANCE PROTEIN RP"/>
    <property type="match status" value="1"/>
</dbReference>
<dbReference type="InterPro" id="IPR041118">
    <property type="entry name" value="Rx_N"/>
</dbReference>
<dbReference type="Pfam" id="PF00931">
    <property type="entry name" value="NB-ARC"/>
    <property type="match status" value="1"/>
</dbReference>
<feature type="domain" description="Disease resistance protein winged helix" evidence="6">
    <location>
        <begin position="426"/>
        <end position="496"/>
    </location>
</feature>
<evidence type="ECO:0000256" key="2">
    <source>
        <dbReference type="ARBA" id="ARBA00022741"/>
    </source>
</evidence>
<dbReference type="EMBL" id="QPKB01000012">
    <property type="protein sequence ID" value="RWR97016.1"/>
    <property type="molecule type" value="Genomic_DNA"/>
</dbReference>
<evidence type="ECO:0000256" key="1">
    <source>
        <dbReference type="ARBA" id="ARBA00022737"/>
    </source>
</evidence>
<dbReference type="InterPro" id="IPR002182">
    <property type="entry name" value="NB-ARC"/>
</dbReference>
<protein>
    <submittedName>
        <fullName evidence="8">Putative disease resistance protein</fullName>
    </submittedName>
</protein>
<dbReference type="InterPro" id="IPR055414">
    <property type="entry name" value="LRR_R13L4/SHOC2-like"/>
</dbReference>
<dbReference type="InterPro" id="IPR058922">
    <property type="entry name" value="WHD_DRP"/>
</dbReference>
<keyword evidence="9" id="KW-1185">Reference proteome</keyword>
<dbReference type="CDD" id="cd14798">
    <property type="entry name" value="RX-CC_like"/>
    <property type="match status" value="1"/>
</dbReference>
<dbReference type="InterPro" id="IPR042197">
    <property type="entry name" value="Apaf_helical"/>
</dbReference>
<dbReference type="InterPro" id="IPR044974">
    <property type="entry name" value="Disease_R_plants"/>
</dbReference>
<evidence type="ECO:0000259" key="6">
    <source>
        <dbReference type="Pfam" id="PF23559"/>
    </source>
</evidence>
<dbReference type="PANTHER" id="PTHR23155:SF1228">
    <property type="entry name" value="NB-ARC DOMAIN CONTAINING PROTEIN, EXPRESSED"/>
    <property type="match status" value="1"/>
</dbReference>
<dbReference type="SUPFAM" id="SSF52540">
    <property type="entry name" value="P-loop containing nucleoside triphosphate hydrolases"/>
    <property type="match status" value="1"/>
</dbReference>
<gene>
    <name evidence="8" type="ORF">CKAN_02642400</name>
</gene>
<dbReference type="InterPro" id="IPR036388">
    <property type="entry name" value="WH-like_DNA-bd_sf"/>
</dbReference>
<keyword evidence="2" id="KW-0547">Nucleotide-binding</keyword>
<dbReference type="Pfam" id="PF23559">
    <property type="entry name" value="WHD_DRP"/>
    <property type="match status" value="1"/>
</dbReference>
<dbReference type="FunFam" id="1.10.10.10:FF:000322">
    <property type="entry name" value="Probable disease resistance protein At1g63360"/>
    <property type="match status" value="1"/>
</dbReference>
<dbReference type="PRINTS" id="PR00364">
    <property type="entry name" value="DISEASERSIST"/>
</dbReference>
<dbReference type="Gene3D" id="1.10.8.430">
    <property type="entry name" value="Helical domain of apoptotic protease-activating factors"/>
    <property type="match status" value="1"/>
</dbReference>
<dbReference type="InterPro" id="IPR038005">
    <property type="entry name" value="RX-like_CC"/>
</dbReference>
<dbReference type="STRING" id="337451.A0A443Q1W2"/>
<evidence type="ECO:0000313" key="8">
    <source>
        <dbReference type="EMBL" id="RWR97016.1"/>
    </source>
</evidence>
<feature type="domain" description="Disease resistance N-terminal" evidence="5">
    <location>
        <begin position="6"/>
        <end position="92"/>
    </location>
</feature>
<keyword evidence="1" id="KW-0677">Repeat</keyword>
<dbReference type="Pfam" id="PF18052">
    <property type="entry name" value="Rx_N"/>
    <property type="match status" value="1"/>
</dbReference>
<dbReference type="Gene3D" id="1.20.5.4130">
    <property type="match status" value="1"/>
</dbReference>
<dbReference type="Pfam" id="PF23598">
    <property type="entry name" value="LRR_14"/>
    <property type="match status" value="1"/>
</dbReference>
<dbReference type="SUPFAM" id="SSF52058">
    <property type="entry name" value="L domain-like"/>
    <property type="match status" value="1"/>
</dbReference>
<accession>A0A443Q1W2</accession>
<dbReference type="Proteomes" id="UP000283530">
    <property type="component" value="Unassembled WGS sequence"/>
</dbReference>
<organism evidence="8 9">
    <name type="scientific">Cinnamomum micranthum f. kanehirae</name>
    <dbReference type="NCBI Taxonomy" id="337451"/>
    <lineage>
        <taxon>Eukaryota</taxon>
        <taxon>Viridiplantae</taxon>
        <taxon>Streptophyta</taxon>
        <taxon>Embryophyta</taxon>
        <taxon>Tracheophyta</taxon>
        <taxon>Spermatophyta</taxon>
        <taxon>Magnoliopsida</taxon>
        <taxon>Magnoliidae</taxon>
        <taxon>Laurales</taxon>
        <taxon>Lauraceae</taxon>
        <taxon>Cinnamomum</taxon>
    </lineage>
</organism>
<evidence type="ECO:0000256" key="3">
    <source>
        <dbReference type="ARBA" id="ARBA00022821"/>
    </source>
</evidence>
<evidence type="ECO:0000259" key="5">
    <source>
        <dbReference type="Pfam" id="PF18052"/>
    </source>
</evidence>
<proteinExistence type="predicted"/>
<dbReference type="Gene3D" id="3.40.50.300">
    <property type="entry name" value="P-loop containing nucleotide triphosphate hydrolases"/>
    <property type="match status" value="1"/>
</dbReference>
<dbReference type="InterPro" id="IPR027417">
    <property type="entry name" value="P-loop_NTPase"/>
</dbReference>
<dbReference type="FunFam" id="3.40.50.300:FF:001091">
    <property type="entry name" value="Probable disease resistance protein At1g61300"/>
    <property type="match status" value="1"/>
</dbReference>
<reference evidence="8 9" key="1">
    <citation type="journal article" date="2019" name="Nat. Plants">
        <title>Stout camphor tree genome fills gaps in understanding of flowering plant genome evolution.</title>
        <authorList>
            <person name="Chaw S.M."/>
            <person name="Liu Y.C."/>
            <person name="Wu Y.W."/>
            <person name="Wang H.Y."/>
            <person name="Lin C.I."/>
            <person name="Wu C.S."/>
            <person name="Ke H.M."/>
            <person name="Chang L.Y."/>
            <person name="Hsu C.Y."/>
            <person name="Yang H.T."/>
            <person name="Sudianto E."/>
            <person name="Hsu M.H."/>
            <person name="Wu K.P."/>
            <person name="Wang L.N."/>
            <person name="Leebens-Mack J.H."/>
            <person name="Tsai I.J."/>
        </authorList>
    </citation>
    <scope>NUCLEOTIDE SEQUENCE [LARGE SCALE GENOMIC DNA]</scope>
    <source>
        <strain evidence="9">cv. Chaw 1501</strain>
        <tissue evidence="8">Young leaves</tissue>
    </source>
</reference>
<evidence type="ECO:0000259" key="7">
    <source>
        <dbReference type="Pfam" id="PF23598"/>
    </source>
</evidence>
<feature type="domain" description="NB-ARC" evidence="4">
    <location>
        <begin position="169"/>
        <end position="337"/>
    </location>
</feature>
<dbReference type="GO" id="GO:0043531">
    <property type="term" value="F:ADP binding"/>
    <property type="evidence" value="ECO:0007669"/>
    <property type="project" value="InterPro"/>
</dbReference>
<sequence>MASEAVVPFVARKLGDLLIQEAQLLHGVHGQFKWIQTELNRMRCFLKDADSRQKEDEGVNNWVAEVIDASYDAEDVIDIFIYSQRRRRGFVERVQRYICIPIELRTRHKMAKKIEQIKAKISDITRSRETYGIRDINEGRLEASSSSQSLQGRRRLLALLEETEVVGQQEVINTVKEQLMSEQSRRCVISIVGMGGLGKTTLAKKVYHAVKHDFDCHAFVYLSEQFGIKDVLMRIITCVMGLSREDRENLNEDQLGMMLRDHLRERRYLLVIDDIWSTQAWDTLKLVLPTGMNKSRVMLTTRIKDVALHADPSSHPHEMRLLNDDEGWELFMKKIFPEGNPSTACPVELEKTGRKILAKCGGLPLAILVLGGLLSKKDKTFSAWSKVLESVNRHLTESSDQCRDILALSYWDLPYYLKPCFLYLGLFPEDYEIYSWRLINMWIAEGFIPQKDNNIMEDVAEGYLEEMVGRSMIQVASKKSNGSVYLLRIHDLLRDLSISEARKNNFFTLHNDNGTSSSSTSVRRLVFYGNIDGYKHINRSIATLRSILWFSDYEDGLRRLLIPSGKLLRVFDAYRAQILRETTKEGAFSNLRYLRISAFASTKSLSSFIGNLSNLLTLEINCNCILPNAIWNLENLRHLDTPFCSVDGNPQLNNLRNLQTLSLRAGSWIEDDLEKLTNLRDLIIRGDVSSYHKALSESIDKLCNLRSLDLIDGHSVPPFMPFAHHLYLYEMFLHGRIQKLPELPPNLTELILFESTLEQDAISTLEKLQHLKILKFGSKSYDSKKMFCSSGGFPQLEALVLQDLPLEEWIVEEGAMPSLKSVELRKIPNLKTLPEQIRALSN</sequence>
<dbReference type="AlphaFoldDB" id="A0A443Q1W2"/>
<dbReference type="GO" id="GO:0098542">
    <property type="term" value="P:defense response to other organism"/>
    <property type="evidence" value="ECO:0007669"/>
    <property type="project" value="TreeGrafter"/>
</dbReference>
<dbReference type="Gene3D" id="3.80.10.10">
    <property type="entry name" value="Ribonuclease Inhibitor"/>
    <property type="match status" value="1"/>
</dbReference>